<feature type="compositionally biased region" description="Polar residues" evidence="1">
    <location>
        <begin position="1"/>
        <end position="15"/>
    </location>
</feature>
<dbReference type="InterPro" id="IPR051678">
    <property type="entry name" value="AGP_Transferase"/>
</dbReference>
<dbReference type="InterPro" id="IPR002575">
    <property type="entry name" value="Aminoglycoside_PTrfase"/>
</dbReference>
<feature type="domain" description="Aminoglycoside phosphotransferase" evidence="2">
    <location>
        <begin position="109"/>
        <end position="329"/>
    </location>
</feature>
<dbReference type="AlphaFoldDB" id="A0A6A6RQP8"/>
<feature type="compositionally biased region" description="Acidic residues" evidence="1">
    <location>
        <begin position="16"/>
        <end position="25"/>
    </location>
</feature>
<accession>A0A6A6RQP8</accession>
<name>A0A6A6RQP8_9PLEO</name>
<dbReference type="OrthoDB" id="10003767at2759"/>
<dbReference type="Proteomes" id="UP000799753">
    <property type="component" value="Unassembled WGS sequence"/>
</dbReference>
<dbReference type="Gene3D" id="3.90.1200.10">
    <property type="match status" value="1"/>
</dbReference>
<dbReference type="PANTHER" id="PTHR21310:SF56">
    <property type="entry name" value="AMINOGLYCOSIDE PHOSPHOTRANSFERASE DOMAIN-CONTAINING PROTEIN"/>
    <property type="match status" value="1"/>
</dbReference>
<dbReference type="SUPFAM" id="SSF56112">
    <property type="entry name" value="Protein kinase-like (PK-like)"/>
    <property type="match status" value="1"/>
</dbReference>
<gene>
    <name evidence="3" type="ORF">P280DRAFT_408757</name>
</gene>
<proteinExistence type="predicted"/>
<feature type="region of interest" description="Disordered" evidence="1">
    <location>
        <begin position="1"/>
        <end position="25"/>
    </location>
</feature>
<protein>
    <recommendedName>
        <fullName evidence="2">Aminoglycoside phosphotransferase domain-containing protein</fullName>
    </recommendedName>
</protein>
<evidence type="ECO:0000256" key="1">
    <source>
        <dbReference type="SAM" id="MobiDB-lite"/>
    </source>
</evidence>
<reference evidence="3" key="1">
    <citation type="journal article" date="2020" name="Stud. Mycol.">
        <title>101 Dothideomycetes genomes: a test case for predicting lifestyles and emergence of pathogens.</title>
        <authorList>
            <person name="Haridas S."/>
            <person name="Albert R."/>
            <person name="Binder M."/>
            <person name="Bloem J."/>
            <person name="Labutti K."/>
            <person name="Salamov A."/>
            <person name="Andreopoulos B."/>
            <person name="Baker S."/>
            <person name="Barry K."/>
            <person name="Bills G."/>
            <person name="Bluhm B."/>
            <person name="Cannon C."/>
            <person name="Castanera R."/>
            <person name="Culley D."/>
            <person name="Daum C."/>
            <person name="Ezra D."/>
            <person name="Gonzalez J."/>
            <person name="Henrissat B."/>
            <person name="Kuo A."/>
            <person name="Liang C."/>
            <person name="Lipzen A."/>
            <person name="Lutzoni F."/>
            <person name="Magnuson J."/>
            <person name="Mondo S."/>
            <person name="Nolan M."/>
            <person name="Ohm R."/>
            <person name="Pangilinan J."/>
            <person name="Park H.-J."/>
            <person name="Ramirez L."/>
            <person name="Alfaro M."/>
            <person name="Sun H."/>
            <person name="Tritt A."/>
            <person name="Yoshinaga Y."/>
            <person name="Zwiers L.-H."/>
            <person name="Turgeon B."/>
            <person name="Goodwin S."/>
            <person name="Spatafora J."/>
            <person name="Crous P."/>
            <person name="Grigoriev I."/>
        </authorList>
    </citation>
    <scope>NUCLEOTIDE SEQUENCE</scope>
    <source>
        <strain evidence="3">CBS 473.64</strain>
    </source>
</reference>
<dbReference type="PANTHER" id="PTHR21310">
    <property type="entry name" value="AMINOGLYCOSIDE PHOSPHOTRANSFERASE-RELATED-RELATED"/>
    <property type="match status" value="1"/>
</dbReference>
<evidence type="ECO:0000313" key="3">
    <source>
        <dbReference type="EMBL" id="KAF2636568.1"/>
    </source>
</evidence>
<dbReference type="EMBL" id="MU006797">
    <property type="protein sequence ID" value="KAF2636568.1"/>
    <property type="molecule type" value="Genomic_DNA"/>
</dbReference>
<evidence type="ECO:0000259" key="2">
    <source>
        <dbReference type="Pfam" id="PF01636"/>
    </source>
</evidence>
<dbReference type="InterPro" id="IPR011009">
    <property type="entry name" value="Kinase-like_dom_sf"/>
</dbReference>
<keyword evidence="4" id="KW-1185">Reference proteome</keyword>
<sequence>MNGYNTNVEDGSVSDNECDSDFDDSASETSTIAYEHLEHEPFETFQTKVAELATDIFPEGSKIDVERMKGGSFNRVVGLTVSRPKTKNKFITKWLLGCLGMRTSTKYNEPQKYILRIPRFNTKSLEREVAVLKVVAEKLSLPIPQVVKYDISKENALGKPYMVQSRLFGDNLAKIGDTLNMEQWKCVANRITEITAEIAELTSTSAGEIALGNLNHPSDHEVEIEKFGVPHRGTTSDIGPEHQQNALLFLLEQCERWRKYQNSKGFCWEHIWDGFADISRSLQKRGFLDGAFSLVHGDLKGYNLLVNVKDASTVQVTGVIDWDFASFAPKFMAYRAPFWLWNAEDMDSYDEDNEENANVSPEGETQKELKRVFENAASDEFKKFAFQPEAMLARRMFEILKKGMFSSGAVEEAEAILEEWKDLFPEDDISGGN</sequence>
<evidence type="ECO:0000313" key="4">
    <source>
        <dbReference type="Proteomes" id="UP000799753"/>
    </source>
</evidence>
<dbReference type="PROSITE" id="PS00108">
    <property type="entry name" value="PROTEIN_KINASE_ST"/>
    <property type="match status" value="1"/>
</dbReference>
<organism evidence="3 4">
    <name type="scientific">Massarina eburnea CBS 473.64</name>
    <dbReference type="NCBI Taxonomy" id="1395130"/>
    <lineage>
        <taxon>Eukaryota</taxon>
        <taxon>Fungi</taxon>
        <taxon>Dikarya</taxon>
        <taxon>Ascomycota</taxon>
        <taxon>Pezizomycotina</taxon>
        <taxon>Dothideomycetes</taxon>
        <taxon>Pleosporomycetidae</taxon>
        <taxon>Pleosporales</taxon>
        <taxon>Massarineae</taxon>
        <taxon>Massarinaceae</taxon>
        <taxon>Massarina</taxon>
    </lineage>
</organism>
<dbReference type="Pfam" id="PF01636">
    <property type="entry name" value="APH"/>
    <property type="match status" value="1"/>
</dbReference>
<dbReference type="GO" id="GO:0004672">
    <property type="term" value="F:protein kinase activity"/>
    <property type="evidence" value="ECO:0007669"/>
    <property type="project" value="InterPro"/>
</dbReference>
<dbReference type="InterPro" id="IPR008271">
    <property type="entry name" value="Ser/Thr_kinase_AS"/>
</dbReference>